<dbReference type="PROSITE" id="PS01131">
    <property type="entry name" value="RRNA_A_DIMETH"/>
    <property type="match status" value="1"/>
</dbReference>
<feature type="binding site" evidence="5">
    <location>
        <position position="100"/>
    </location>
    <ligand>
        <name>S-adenosyl-L-methionine</name>
        <dbReference type="ChEBI" id="CHEBI:59789"/>
    </ligand>
</feature>
<accession>A0ABY0FLT6</accession>
<organism evidence="7 8">
    <name type="scientific">Candidatus Nanosyncoccus nanoralicus</name>
    <dbReference type="NCBI Taxonomy" id="2171996"/>
    <lineage>
        <taxon>Bacteria</taxon>
        <taxon>Candidatus Saccharimonadota</taxon>
        <taxon>Candidatus Nanosyncoccalia</taxon>
        <taxon>Candidatus Nanosyncoccales</taxon>
        <taxon>Candidatus Nanosyncoccaceae</taxon>
        <taxon>Candidatus Nanosyncoccus</taxon>
    </lineage>
</organism>
<dbReference type="RefSeq" id="WP_129604972.1">
    <property type="nucleotide sequence ID" value="NZ_PRLL01000016.1"/>
</dbReference>
<protein>
    <submittedName>
        <fullName evidence="7">rRNA adenine N-6-methyltransferase</fullName>
        <ecNumber evidence="7">2.1.1.184</ecNumber>
    </submittedName>
</protein>
<name>A0ABY0FLT6_9BACT</name>
<dbReference type="EC" id="2.1.1.184" evidence="7"/>
<feature type="domain" description="Ribosomal RNA adenine methylase transferase N-terminal" evidence="6">
    <location>
        <begin position="16"/>
        <end position="198"/>
    </location>
</feature>
<dbReference type="SUPFAM" id="SSF53335">
    <property type="entry name" value="S-adenosyl-L-methionine-dependent methyltransferases"/>
    <property type="match status" value="1"/>
</dbReference>
<dbReference type="CDD" id="cd02440">
    <property type="entry name" value="AdoMet_MTases"/>
    <property type="match status" value="1"/>
</dbReference>
<dbReference type="GO" id="GO:0052910">
    <property type="term" value="F:23S rRNA (adenine(2085)-N(6))-dimethyltransferase activity"/>
    <property type="evidence" value="ECO:0007669"/>
    <property type="project" value="UniProtKB-EC"/>
</dbReference>
<dbReference type="InterPro" id="IPR029063">
    <property type="entry name" value="SAM-dependent_MTases_sf"/>
</dbReference>
<sequence>MRKFQLDQNFLKSPKLALFLIGHSNIKKRDLVIDFGAGSGVITSALARRCKKVIAVEKDPETAKKLRANLERQKISNVEIFVDDLRELKLPNEPYKIFANPPFSLSAEVFYKLLNLENRDGQIVELENKSHRRPDAIYLILQKQLALKLIITERHYTSQLGRILAKNYATRIRLPLKETDFTPPPHVPTVLFEAKQFTLGLEPGTAQHNCNPS</sequence>
<keyword evidence="4 5" id="KW-0694">RNA-binding</keyword>
<comment type="similarity">
    <text evidence="5">Belongs to the class I-like SAM-binding methyltransferase superfamily. rRNA adenine N(6)-methyltransferase family.</text>
</comment>
<keyword evidence="3 5" id="KW-0949">S-adenosyl-L-methionine</keyword>
<evidence type="ECO:0000256" key="1">
    <source>
        <dbReference type="ARBA" id="ARBA00022603"/>
    </source>
</evidence>
<dbReference type="Proteomes" id="UP001191004">
    <property type="component" value="Unassembled WGS sequence"/>
</dbReference>
<feature type="binding site" evidence="5">
    <location>
        <position position="57"/>
    </location>
    <ligand>
        <name>S-adenosyl-L-methionine</name>
        <dbReference type="ChEBI" id="CHEBI:59789"/>
    </ligand>
</feature>
<reference evidence="7 8" key="1">
    <citation type="journal article" date="2018" name="bioRxiv">
        <title>Evidence of independent acquisition and adaption of ultra-small bacteria to human hosts across the highly diverse yet reduced genomes of the phylum Saccharibacteria.</title>
        <authorList>
            <person name="McLean J.S."/>
            <person name="Bor B."/>
            <person name="To T.T."/>
            <person name="Liu Q."/>
            <person name="Kearns K.A."/>
            <person name="Solden L.M."/>
            <person name="Wrighton K.C."/>
            <person name="He X."/>
            <person name="Shi W."/>
        </authorList>
    </citation>
    <scope>NUCLEOTIDE SEQUENCE [LARGE SCALE GENOMIC DNA]</scope>
    <source>
        <strain evidence="7 8">TM7_KMM_G3_1_HOT_351</strain>
    </source>
</reference>
<keyword evidence="2 5" id="KW-0808">Transferase</keyword>
<feature type="binding site" evidence="5">
    <location>
        <position position="9"/>
    </location>
    <ligand>
        <name>S-adenosyl-L-methionine</name>
        <dbReference type="ChEBI" id="CHEBI:59789"/>
    </ligand>
</feature>
<evidence type="ECO:0000256" key="2">
    <source>
        <dbReference type="ARBA" id="ARBA00022679"/>
    </source>
</evidence>
<gene>
    <name evidence="7" type="primary">erm</name>
    <name evidence="7" type="ORF">G3KMM_00435</name>
</gene>
<keyword evidence="1 5" id="KW-0489">Methyltransferase</keyword>
<feature type="binding site" evidence="5">
    <location>
        <position position="11"/>
    </location>
    <ligand>
        <name>S-adenosyl-L-methionine</name>
        <dbReference type="ChEBI" id="CHEBI:59789"/>
    </ligand>
</feature>
<evidence type="ECO:0000256" key="3">
    <source>
        <dbReference type="ARBA" id="ARBA00022691"/>
    </source>
</evidence>
<evidence type="ECO:0000313" key="7">
    <source>
        <dbReference type="EMBL" id="RYC73357.1"/>
    </source>
</evidence>
<dbReference type="PANTHER" id="PTHR11727">
    <property type="entry name" value="DIMETHYLADENOSINE TRANSFERASE"/>
    <property type="match status" value="1"/>
</dbReference>
<feature type="binding site" evidence="5">
    <location>
        <position position="84"/>
    </location>
    <ligand>
        <name>S-adenosyl-L-methionine</name>
        <dbReference type="ChEBI" id="CHEBI:59789"/>
    </ligand>
</feature>
<evidence type="ECO:0000256" key="5">
    <source>
        <dbReference type="PROSITE-ProRule" id="PRU01026"/>
    </source>
</evidence>
<keyword evidence="8" id="KW-1185">Reference proteome</keyword>
<comment type="caution">
    <text evidence="7">The sequence shown here is derived from an EMBL/GenBank/DDBJ whole genome shotgun (WGS) entry which is preliminary data.</text>
</comment>
<feature type="binding site" evidence="5">
    <location>
        <position position="36"/>
    </location>
    <ligand>
        <name>S-adenosyl-L-methionine</name>
        <dbReference type="ChEBI" id="CHEBI:59789"/>
    </ligand>
</feature>
<dbReference type="InterPro" id="IPR020596">
    <property type="entry name" value="rRNA_Ade_Mease_Trfase_CS"/>
</dbReference>
<evidence type="ECO:0000259" key="6">
    <source>
        <dbReference type="SMART" id="SM00650"/>
    </source>
</evidence>
<dbReference type="InterPro" id="IPR020598">
    <property type="entry name" value="rRNA_Ade_methylase_Trfase_N"/>
</dbReference>
<dbReference type="EMBL" id="PRLL01000016">
    <property type="protein sequence ID" value="RYC73357.1"/>
    <property type="molecule type" value="Genomic_DNA"/>
</dbReference>
<dbReference type="Pfam" id="PF00398">
    <property type="entry name" value="RrnaAD"/>
    <property type="match status" value="1"/>
</dbReference>
<proteinExistence type="inferred from homology"/>
<dbReference type="SMART" id="SM00650">
    <property type="entry name" value="rADc"/>
    <property type="match status" value="1"/>
</dbReference>
<dbReference type="Gene3D" id="3.40.50.150">
    <property type="entry name" value="Vaccinia Virus protein VP39"/>
    <property type="match status" value="1"/>
</dbReference>
<evidence type="ECO:0000256" key="4">
    <source>
        <dbReference type="ARBA" id="ARBA00022884"/>
    </source>
</evidence>
<dbReference type="InterPro" id="IPR001737">
    <property type="entry name" value="KsgA/Erm"/>
</dbReference>
<reference evidence="7 8" key="2">
    <citation type="journal article" date="2020" name="Cell Rep.">
        <title>Acquisition and Adaptation of Ultra-small Parasitic Reduced Genome Bacteria to Mammalian Hosts.</title>
        <authorList>
            <person name="McLean J.S."/>
            <person name="Bor B."/>
            <person name="Kerns K.A."/>
            <person name="Liu Q."/>
            <person name="To T.T."/>
            <person name="Solden L."/>
            <person name="Hendrickson E.L."/>
            <person name="Wrighton K."/>
            <person name="Shi W."/>
            <person name="He X."/>
        </authorList>
    </citation>
    <scope>NUCLEOTIDE SEQUENCE [LARGE SCALE GENOMIC DNA]</scope>
    <source>
        <strain evidence="7 8">TM7_KMM_G3_1_HOT_351</strain>
    </source>
</reference>
<dbReference type="PANTHER" id="PTHR11727:SF7">
    <property type="entry name" value="DIMETHYLADENOSINE TRANSFERASE-RELATED"/>
    <property type="match status" value="1"/>
</dbReference>
<evidence type="ECO:0000313" key="8">
    <source>
        <dbReference type="Proteomes" id="UP001191004"/>
    </source>
</evidence>
<dbReference type="PROSITE" id="PS51689">
    <property type="entry name" value="SAM_RNA_A_N6_MT"/>
    <property type="match status" value="1"/>
</dbReference>